<dbReference type="AlphaFoldDB" id="A0A2M7RGC9"/>
<evidence type="ECO:0000313" key="1">
    <source>
        <dbReference type="EMBL" id="PIY95622.1"/>
    </source>
</evidence>
<gene>
    <name evidence="1" type="ORF">COY66_06310</name>
</gene>
<accession>A0A2M7RGC9</accession>
<proteinExistence type="predicted"/>
<organism evidence="1 2">
    <name type="scientific">Candidatus Kerfeldbacteria bacterium CG_4_10_14_0_8_um_filter_42_10</name>
    <dbReference type="NCBI Taxonomy" id="2014248"/>
    <lineage>
        <taxon>Bacteria</taxon>
        <taxon>Candidatus Kerfeldiibacteriota</taxon>
    </lineage>
</organism>
<comment type="caution">
    <text evidence="1">The sequence shown here is derived from an EMBL/GenBank/DDBJ whole genome shotgun (WGS) entry which is preliminary data.</text>
</comment>
<reference evidence="1 2" key="1">
    <citation type="submission" date="2017-09" db="EMBL/GenBank/DDBJ databases">
        <title>Depth-based differentiation of microbial function through sediment-hosted aquifers and enrichment of novel symbionts in the deep terrestrial subsurface.</title>
        <authorList>
            <person name="Probst A.J."/>
            <person name="Ladd B."/>
            <person name="Jarett J.K."/>
            <person name="Geller-Mcgrath D.E."/>
            <person name="Sieber C.M."/>
            <person name="Emerson J.B."/>
            <person name="Anantharaman K."/>
            <person name="Thomas B.C."/>
            <person name="Malmstrom R."/>
            <person name="Stieglmeier M."/>
            <person name="Klingl A."/>
            <person name="Woyke T."/>
            <person name="Ryan C.M."/>
            <person name="Banfield J.F."/>
        </authorList>
    </citation>
    <scope>NUCLEOTIDE SEQUENCE [LARGE SCALE GENOMIC DNA]</scope>
    <source>
        <strain evidence="1">CG_4_10_14_0_8_um_filter_42_10</strain>
    </source>
</reference>
<evidence type="ECO:0000313" key="2">
    <source>
        <dbReference type="Proteomes" id="UP000230779"/>
    </source>
</evidence>
<sequence length="153" mass="17240">MGRNGDNKTIEVCSLGLGQRENYPLADEQNLLLVFDVSTIPFPKEQFSRTDGSDGNALLWLHRWSCEKGCTSFMHYRAIIQDYVLCALMTNEKKKTLIVCFVGEDGRYASVAAACLIGNWIKSFFPQLKYKVKVIVRHLGLEKEEAMALAETA</sequence>
<protein>
    <submittedName>
        <fullName evidence="1">Uncharacterized protein</fullName>
    </submittedName>
</protein>
<dbReference type="Proteomes" id="UP000230779">
    <property type="component" value="Unassembled WGS sequence"/>
</dbReference>
<dbReference type="EMBL" id="PFMD01000075">
    <property type="protein sequence ID" value="PIY95622.1"/>
    <property type="molecule type" value="Genomic_DNA"/>
</dbReference>
<name>A0A2M7RGC9_9BACT</name>